<proteinExistence type="predicted"/>
<sequence length="455" mass="52539">MRIHLSVKDLDAFIEGNVSAREREKIKLHLNECSICRAKYGILLDTENYLAEEDYIDDMFTERVMNSLKKGEYKSAGNKTLIKRRSILKPVLSLILVCAFVGTAFYFGTKYDSLKRNTATQPDRSQETQITKTPADTPVPTVRIETVNLTLYFPNQSAEFVVPVQRRVEIKNGEKIEEVVFRELQKGPEGDGRNTVIPEGTKLLSSEVRDGVCYLNLSKEFVENNPGGSAFENVLINSVVNSLTELPEIKKVQFLIEGEKREVYSHMVFDEPFERNESIIRTAENTPEAIERSIRELGFKVLTAFRDKDMQTLSQYVHPDKGVRFSPYTYVELERDVVISKEEIKTLLESDKVYTWGLYDGSGEPIELTFSEYLSRFVYDRDFINADEIIYDVRYERGNTINNVFEVYKGSHVIEYYFSGNEEYGGMDWKSLKLVFEEKEGKWYLVGVVHDEWTI</sequence>
<protein>
    <submittedName>
        <fullName evidence="4">Spore gernimation protein GerMN</fullName>
    </submittedName>
</protein>
<reference evidence="4 5" key="1">
    <citation type="submission" date="2016-02" db="EMBL/GenBank/DDBJ databases">
        <title>Comparison of Clostridium stercorarium subspecies using comparative genomics and transcriptomics.</title>
        <authorList>
            <person name="Schellenberg J."/>
            <person name="Thallinger G."/>
            <person name="Levin D.B."/>
            <person name="Zhang X."/>
            <person name="Alvare G."/>
            <person name="Fristensky B."/>
            <person name="Sparling R."/>
        </authorList>
    </citation>
    <scope>NUCLEOTIDE SEQUENCE [LARGE SCALE GENOMIC DNA]</scope>
    <source>
        <strain evidence="4 5">DSM 2910</strain>
    </source>
</reference>
<feature type="compositionally biased region" description="Polar residues" evidence="1">
    <location>
        <begin position="117"/>
        <end position="134"/>
    </location>
</feature>
<dbReference type="InterPro" id="IPR027383">
    <property type="entry name" value="Znf_put"/>
</dbReference>
<dbReference type="Proteomes" id="UP000092971">
    <property type="component" value="Chromosome"/>
</dbReference>
<feature type="region of interest" description="Disordered" evidence="1">
    <location>
        <begin position="117"/>
        <end position="136"/>
    </location>
</feature>
<dbReference type="Pfam" id="PF13490">
    <property type="entry name" value="zf-HC2"/>
    <property type="match status" value="1"/>
</dbReference>
<organism evidence="4 5">
    <name type="scientific">Thermoclostridium stercorarium subsp. thermolacticum DSM 2910</name>
    <dbReference type="NCBI Taxonomy" id="1121336"/>
    <lineage>
        <taxon>Bacteria</taxon>
        <taxon>Bacillati</taxon>
        <taxon>Bacillota</taxon>
        <taxon>Clostridia</taxon>
        <taxon>Eubacteriales</taxon>
        <taxon>Oscillospiraceae</taxon>
        <taxon>Thermoclostridium</taxon>
    </lineage>
</organism>
<evidence type="ECO:0000256" key="1">
    <source>
        <dbReference type="SAM" id="MobiDB-lite"/>
    </source>
</evidence>
<feature type="transmembrane region" description="Helical" evidence="2">
    <location>
        <begin position="87"/>
        <end position="107"/>
    </location>
</feature>
<dbReference type="RefSeq" id="WP_054632743.1">
    <property type="nucleotide sequence ID" value="NZ_CP014672.1"/>
</dbReference>
<dbReference type="OrthoDB" id="1267107at2"/>
<evidence type="ECO:0000313" key="5">
    <source>
        <dbReference type="Proteomes" id="UP000092971"/>
    </source>
</evidence>
<evidence type="ECO:0000256" key="2">
    <source>
        <dbReference type="SAM" id="Phobius"/>
    </source>
</evidence>
<dbReference type="SMART" id="SM00909">
    <property type="entry name" value="Germane"/>
    <property type="match status" value="1"/>
</dbReference>
<gene>
    <name evidence="4" type="ORF">CSTERTH_00125</name>
</gene>
<keyword evidence="2" id="KW-0812">Transmembrane</keyword>
<evidence type="ECO:0000313" key="4">
    <source>
        <dbReference type="EMBL" id="ANW97551.1"/>
    </source>
</evidence>
<dbReference type="Pfam" id="PF10646">
    <property type="entry name" value="Germane"/>
    <property type="match status" value="1"/>
</dbReference>
<keyword evidence="2" id="KW-0472">Membrane</keyword>
<dbReference type="EMBL" id="CP014672">
    <property type="protein sequence ID" value="ANW97551.1"/>
    <property type="molecule type" value="Genomic_DNA"/>
</dbReference>
<keyword evidence="2" id="KW-1133">Transmembrane helix</keyword>
<accession>A0A1B1Y9U7</accession>
<dbReference type="AlphaFoldDB" id="A0A1B1Y9U7"/>
<feature type="domain" description="GerMN" evidence="3">
    <location>
        <begin position="177"/>
        <end position="265"/>
    </location>
</feature>
<dbReference type="InterPro" id="IPR019606">
    <property type="entry name" value="GerMN"/>
</dbReference>
<evidence type="ECO:0000259" key="3">
    <source>
        <dbReference type="SMART" id="SM00909"/>
    </source>
</evidence>
<name>A0A1B1Y9U7_THEST</name>